<gene>
    <name evidence="3" type="ORF">CSO01_28990</name>
</gene>
<accession>A0A512PG61</accession>
<evidence type="ECO:0000259" key="2">
    <source>
        <dbReference type="Pfam" id="PF17479"/>
    </source>
</evidence>
<dbReference type="InterPro" id="IPR021416">
    <property type="entry name" value="DUF3048_N"/>
</dbReference>
<reference evidence="3 4" key="1">
    <citation type="submission" date="2019-07" db="EMBL/GenBank/DDBJ databases">
        <title>Whole genome shotgun sequence of Cellulomonas soli NBRC 109434.</title>
        <authorList>
            <person name="Hosoyama A."/>
            <person name="Uohara A."/>
            <person name="Ohji S."/>
            <person name="Ichikawa N."/>
        </authorList>
    </citation>
    <scope>NUCLEOTIDE SEQUENCE [LARGE SCALE GENOMIC DNA]</scope>
    <source>
        <strain evidence="3 4">NBRC 109434</strain>
    </source>
</reference>
<feature type="domain" description="DUF3048" evidence="1">
    <location>
        <begin position="45"/>
        <end position="183"/>
    </location>
</feature>
<evidence type="ECO:0000313" key="4">
    <source>
        <dbReference type="Proteomes" id="UP000321798"/>
    </source>
</evidence>
<organism evidence="3 4">
    <name type="scientific">Cellulomonas soli</name>
    <dbReference type="NCBI Taxonomy" id="931535"/>
    <lineage>
        <taxon>Bacteria</taxon>
        <taxon>Bacillati</taxon>
        <taxon>Actinomycetota</taxon>
        <taxon>Actinomycetes</taxon>
        <taxon>Micrococcales</taxon>
        <taxon>Cellulomonadaceae</taxon>
        <taxon>Cellulomonas</taxon>
    </lineage>
</organism>
<dbReference type="EMBL" id="BKAL01000011">
    <property type="protein sequence ID" value="GEP70184.1"/>
    <property type="molecule type" value="Genomic_DNA"/>
</dbReference>
<dbReference type="Proteomes" id="UP000321798">
    <property type="component" value="Unassembled WGS sequence"/>
</dbReference>
<name>A0A512PG61_9CELL</name>
<protein>
    <recommendedName>
        <fullName evidence="5">Lipoprotein YerB</fullName>
    </recommendedName>
</protein>
<dbReference type="Pfam" id="PF17479">
    <property type="entry name" value="DUF3048_C"/>
    <property type="match status" value="1"/>
</dbReference>
<evidence type="ECO:0008006" key="5">
    <source>
        <dbReference type="Google" id="ProtNLM"/>
    </source>
</evidence>
<dbReference type="InterPro" id="IPR035328">
    <property type="entry name" value="DUF3048_C"/>
</dbReference>
<dbReference type="Pfam" id="PF11258">
    <property type="entry name" value="DUF3048"/>
    <property type="match status" value="1"/>
</dbReference>
<dbReference type="AlphaFoldDB" id="A0A512PG61"/>
<keyword evidence="4" id="KW-1185">Reference proteome</keyword>
<proteinExistence type="predicted"/>
<evidence type="ECO:0000259" key="1">
    <source>
        <dbReference type="Pfam" id="PF11258"/>
    </source>
</evidence>
<dbReference type="Gene3D" id="3.50.90.10">
    <property type="entry name" value="YerB-like"/>
    <property type="match status" value="1"/>
</dbReference>
<dbReference type="InterPro" id="IPR023158">
    <property type="entry name" value="YerB-like_sf"/>
</dbReference>
<dbReference type="SUPFAM" id="SSF159774">
    <property type="entry name" value="YerB-like"/>
    <property type="match status" value="1"/>
</dbReference>
<comment type="caution">
    <text evidence="3">The sequence shown here is derived from an EMBL/GenBank/DDBJ whole genome shotgun (WGS) entry which is preliminary data.</text>
</comment>
<evidence type="ECO:0000313" key="3">
    <source>
        <dbReference type="EMBL" id="GEP70184.1"/>
    </source>
</evidence>
<sequence>MASLALAACAGPPDAASLPDVTSPAVVTADKQPAPTPVVPARWPLTGVASDAVVERPALAVKIENPREVRPQTGIDQADMVWEQVVEGGVTRFVAVFQSQVPKEVGPIRSVRPMDPAITAPLHGLVAFSGGQAGFVKALSTAGLQLLSNDAGNDGFYRKSGGKPAPHNVFGTPETFWAQADADHSASPQAQFTIARRAEQSTVVQTGTPATTIDTVLSGYAHPSWTWDAASSTWLRTEGTTPATAASGARLAAANVVALKVQLVDSGTVDPAGSPVPETKLVGSGEGVVAVGGRSLAITWSKASTDALLVLTGPDGQPVSLAPGATWIELVPTSSGSITVS</sequence>
<feature type="domain" description="DUF3048" evidence="2">
    <location>
        <begin position="219"/>
        <end position="328"/>
    </location>
</feature>